<evidence type="ECO:0000256" key="2">
    <source>
        <dbReference type="ARBA" id="ARBA00004733"/>
    </source>
</evidence>
<dbReference type="SUPFAM" id="SSF51366">
    <property type="entry name" value="Ribulose-phoshate binding barrel"/>
    <property type="match status" value="1"/>
</dbReference>
<dbReference type="GO" id="GO:0004834">
    <property type="term" value="F:tryptophan synthase activity"/>
    <property type="evidence" value="ECO:0007669"/>
    <property type="project" value="UniProtKB-UniRule"/>
</dbReference>
<dbReference type="PANTHER" id="PTHR43406:SF1">
    <property type="entry name" value="TRYPTOPHAN SYNTHASE ALPHA CHAIN, CHLOROPLASTIC"/>
    <property type="match status" value="1"/>
</dbReference>
<evidence type="ECO:0000256" key="8">
    <source>
        <dbReference type="ARBA" id="ARBA00049047"/>
    </source>
</evidence>
<proteinExistence type="inferred from homology"/>
<keyword evidence="4 9" id="KW-0028">Amino-acid biosynthesis</keyword>
<comment type="similarity">
    <text evidence="9 10">Belongs to the TrpA family.</text>
</comment>
<dbReference type="EMBL" id="CP038436">
    <property type="protein sequence ID" value="QBX56853.1"/>
    <property type="molecule type" value="Genomic_DNA"/>
</dbReference>
<comment type="catalytic activity">
    <reaction evidence="8 9">
        <text>(1S,2R)-1-C-(indol-3-yl)glycerol 3-phosphate + L-serine = D-glyceraldehyde 3-phosphate + L-tryptophan + H2O</text>
        <dbReference type="Rhea" id="RHEA:10532"/>
        <dbReference type="ChEBI" id="CHEBI:15377"/>
        <dbReference type="ChEBI" id="CHEBI:33384"/>
        <dbReference type="ChEBI" id="CHEBI:57912"/>
        <dbReference type="ChEBI" id="CHEBI:58866"/>
        <dbReference type="ChEBI" id="CHEBI:59776"/>
        <dbReference type="EC" id="4.2.1.20"/>
    </reaction>
</comment>
<dbReference type="RefSeq" id="WP_135268838.1">
    <property type="nucleotide sequence ID" value="NZ_CP038436.1"/>
</dbReference>
<dbReference type="OrthoDB" id="9804578at2"/>
<keyword evidence="7 9" id="KW-0456">Lyase</keyword>
<dbReference type="CDD" id="cd04724">
    <property type="entry name" value="Tryptophan_synthase_alpha"/>
    <property type="match status" value="1"/>
</dbReference>
<feature type="active site" description="Proton acceptor" evidence="9">
    <location>
        <position position="60"/>
    </location>
</feature>
<dbReference type="EC" id="4.2.1.20" evidence="9"/>
<dbReference type="PROSITE" id="PS00167">
    <property type="entry name" value="TRP_SYNTHASE_ALPHA"/>
    <property type="match status" value="1"/>
</dbReference>
<evidence type="ECO:0000256" key="5">
    <source>
        <dbReference type="ARBA" id="ARBA00022822"/>
    </source>
</evidence>
<dbReference type="FunFam" id="3.20.20.70:FF:000037">
    <property type="entry name" value="Tryptophan synthase alpha chain"/>
    <property type="match status" value="1"/>
</dbReference>
<dbReference type="UniPathway" id="UPA00035">
    <property type="reaction ID" value="UER00044"/>
</dbReference>
<evidence type="ECO:0000256" key="9">
    <source>
        <dbReference type="HAMAP-Rule" id="MF_00131"/>
    </source>
</evidence>
<dbReference type="GO" id="GO:0005829">
    <property type="term" value="C:cytosol"/>
    <property type="evidence" value="ECO:0007669"/>
    <property type="project" value="TreeGrafter"/>
</dbReference>
<feature type="active site" description="Proton acceptor" evidence="9">
    <location>
        <position position="49"/>
    </location>
</feature>
<dbReference type="KEGG" id="nsn:EXE58_16300"/>
<dbReference type="InterPro" id="IPR011060">
    <property type="entry name" value="RibuloseP-bd_barrel"/>
</dbReference>
<dbReference type="HAMAP" id="MF_00131">
    <property type="entry name" value="Trp_synth_alpha"/>
    <property type="match status" value="1"/>
</dbReference>
<dbReference type="InterPro" id="IPR013785">
    <property type="entry name" value="Aldolase_TIM"/>
</dbReference>
<dbReference type="InterPro" id="IPR002028">
    <property type="entry name" value="Trp_synthase_suA"/>
</dbReference>
<dbReference type="Gene3D" id="3.20.20.70">
    <property type="entry name" value="Aldolase class I"/>
    <property type="match status" value="1"/>
</dbReference>
<dbReference type="PANTHER" id="PTHR43406">
    <property type="entry name" value="TRYPTOPHAN SYNTHASE, ALPHA CHAIN"/>
    <property type="match status" value="1"/>
</dbReference>
<comment type="subunit">
    <text evidence="3 9">Tetramer of two alpha and two beta chains.</text>
</comment>
<name>A0A4P7IJB2_9ACTN</name>
<comment type="function">
    <text evidence="1 9">The alpha subunit is responsible for the aldol cleavage of indoleglycerol phosphate to indole and glyceraldehyde 3-phosphate.</text>
</comment>
<protein>
    <recommendedName>
        <fullName evidence="9">Tryptophan synthase alpha chain</fullName>
        <ecNumber evidence="9">4.2.1.20</ecNumber>
    </recommendedName>
</protein>
<evidence type="ECO:0000313" key="12">
    <source>
        <dbReference type="Proteomes" id="UP000294853"/>
    </source>
</evidence>
<dbReference type="InterPro" id="IPR018204">
    <property type="entry name" value="Trp_synthase_alpha_AS"/>
</dbReference>
<comment type="pathway">
    <text evidence="2 9">Amino-acid biosynthesis; L-tryptophan biosynthesis; L-tryptophan from chorismate: step 5/5.</text>
</comment>
<evidence type="ECO:0000256" key="3">
    <source>
        <dbReference type="ARBA" id="ARBA00011270"/>
    </source>
</evidence>
<dbReference type="NCBIfam" id="TIGR00262">
    <property type="entry name" value="trpA"/>
    <property type="match status" value="1"/>
</dbReference>
<evidence type="ECO:0000256" key="4">
    <source>
        <dbReference type="ARBA" id="ARBA00022605"/>
    </source>
</evidence>
<evidence type="ECO:0000256" key="10">
    <source>
        <dbReference type="RuleBase" id="RU003662"/>
    </source>
</evidence>
<sequence length="266" mass="27273">MTSAKDAFDKSAADGRAALVGYLPAGFPTVEGSITALRTMVDAGCDVIEIGLPYSDPVMDGPTVQAAAQQALDRGVRTTDVLRVVEAVAATGVPTLVMTYWNPIERYGVERWAADFASAGGAGLITPDITPDHSPDWIAAADAHGLDKVFLLAPSSTDERIAMTTAACRGFVYAAAVMGVTGARSSTSGLAEPLVARARTTTDLPIGVGLGVSNGVQAAEIAAYADGVIVGSAFVRTILDHPGDEEAGLASLRALAEDLAEGVRRG</sequence>
<reference evidence="11 12" key="1">
    <citation type="submission" date="2019-03" db="EMBL/GenBank/DDBJ databases">
        <title>Three New Species of Nocardioides, Nocardioides euryhalodurans sp. nov., Nocardioides seonyuensis sp. nov. and Nocardioides eburneoflavus sp. nov. Iolated from Soil.</title>
        <authorList>
            <person name="Roh S.G."/>
            <person name="Lee C."/>
            <person name="Kim M.-K."/>
            <person name="Kim S.B."/>
        </authorList>
    </citation>
    <scope>NUCLEOTIDE SEQUENCE [LARGE SCALE GENOMIC DNA]</scope>
    <source>
        <strain evidence="11 12">MMS17-SY207-3</strain>
    </source>
</reference>
<dbReference type="AlphaFoldDB" id="A0A4P7IJB2"/>
<evidence type="ECO:0000256" key="1">
    <source>
        <dbReference type="ARBA" id="ARBA00003365"/>
    </source>
</evidence>
<organism evidence="11 12">
    <name type="scientific">Nocardioides seonyuensis</name>
    <dbReference type="NCBI Taxonomy" id="2518371"/>
    <lineage>
        <taxon>Bacteria</taxon>
        <taxon>Bacillati</taxon>
        <taxon>Actinomycetota</taxon>
        <taxon>Actinomycetes</taxon>
        <taxon>Propionibacteriales</taxon>
        <taxon>Nocardioidaceae</taxon>
        <taxon>Nocardioides</taxon>
    </lineage>
</organism>
<keyword evidence="6 9" id="KW-0057">Aromatic amino acid biosynthesis</keyword>
<accession>A0A4P7IJB2</accession>
<keyword evidence="5 9" id="KW-0822">Tryptophan biosynthesis</keyword>
<keyword evidence="12" id="KW-1185">Reference proteome</keyword>
<evidence type="ECO:0000256" key="7">
    <source>
        <dbReference type="ARBA" id="ARBA00023239"/>
    </source>
</evidence>
<evidence type="ECO:0000313" key="11">
    <source>
        <dbReference type="EMBL" id="QBX56853.1"/>
    </source>
</evidence>
<dbReference type="Proteomes" id="UP000294853">
    <property type="component" value="Chromosome"/>
</dbReference>
<dbReference type="Pfam" id="PF00290">
    <property type="entry name" value="Trp_syntA"/>
    <property type="match status" value="1"/>
</dbReference>
<gene>
    <name evidence="9" type="primary">trpA</name>
    <name evidence="11" type="ORF">EXE58_16300</name>
</gene>
<evidence type="ECO:0000256" key="6">
    <source>
        <dbReference type="ARBA" id="ARBA00023141"/>
    </source>
</evidence>